<evidence type="ECO:0000313" key="1">
    <source>
        <dbReference type="EMBL" id="MDF2095617.1"/>
    </source>
</evidence>
<comment type="caution">
    <text evidence="1">The sequence shown here is derived from an EMBL/GenBank/DDBJ whole genome shotgun (WGS) entry which is preliminary data.</text>
</comment>
<name>A0ABT5YL42_9PROT</name>
<gene>
    <name evidence="1" type="ORF">P2G67_06475</name>
</gene>
<proteinExistence type="predicted"/>
<accession>A0ABT5YL42</accession>
<dbReference type="Proteomes" id="UP001215503">
    <property type="component" value="Unassembled WGS sequence"/>
</dbReference>
<reference evidence="1 2" key="1">
    <citation type="submission" date="2023-03" db="EMBL/GenBank/DDBJ databases">
        <title>Fodinicurvata sp. CAU 1616 isolated from sea sendiment.</title>
        <authorList>
            <person name="Kim W."/>
        </authorList>
    </citation>
    <scope>NUCLEOTIDE SEQUENCE [LARGE SCALE GENOMIC DNA]</scope>
    <source>
        <strain evidence="1 2">CAU 1616</strain>
    </source>
</reference>
<sequence>MASPLLADTVTRLGPEAVGAVLVTGSHGGVYAAYLAARAGLRAVIFNDAGIGLEEAGVAGLAWLAERGIAAAAVDHASARIGEAADMLHRGRISRANAQARACGVASGQDCAEAAALLEAAEAVTLEVAPMREARQVVGGRHCRLVLIDSAALVQPEDAGQVVITGSHGALFGGDPANALKADAQLAVFNDAGLGPDEVGASRLPALQGRGIAAVTVAAASARIGDARSALDNGIISRTNPLADALGAREGMALRELVNDLTGL</sequence>
<dbReference type="EMBL" id="JARHUD010000003">
    <property type="protein sequence ID" value="MDF2095617.1"/>
    <property type="molecule type" value="Genomic_DNA"/>
</dbReference>
<organism evidence="1 2">
    <name type="scientific">Aquibaculum arenosum</name>
    <dbReference type="NCBI Taxonomy" id="3032591"/>
    <lineage>
        <taxon>Bacteria</taxon>
        <taxon>Pseudomonadati</taxon>
        <taxon>Pseudomonadota</taxon>
        <taxon>Alphaproteobacteria</taxon>
        <taxon>Rhodospirillales</taxon>
        <taxon>Rhodovibrionaceae</taxon>
        <taxon>Aquibaculum</taxon>
    </lineage>
</organism>
<evidence type="ECO:0000313" key="2">
    <source>
        <dbReference type="Proteomes" id="UP001215503"/>
    </source>
</evidence>
<dbReference type="RefSeq" id="WP_275821216.1">
    <property type="nucleotide sequence ID" value="NZ_JARHUD010000003.1"/>
</dbReference>
<keyword evidence="2" id="KW-1185">Reference proteome</keyword>
<protein>
    <submittedName>
        <fullName evidence="1">Uncharacterized protein</fullName>
    </submittedName>
</protein>